<organism evidence="1 2">
    <name type="scientific">Clostridium baratii str. Sullivan</name>
    <dbReference type="NCBI Taxonomy" id="1415775"/>
    <lineage>
        <taxon>Bacteria</taxon>
        <taxon>Bacillati</taxon>
        <taxon>Bacillota</taxon>
        <taxon>Clostridia</taxon>
        <taxon>Eubacteriales</taxon>
        <taxon>Clostridiaceae</taxon>
        <taxon>Clostridium</taxon>
    </lineage>
</organism>
<evidence type="ECO:0000313" key="2">
    <source>
        <dbReference type="Proteomes" id="UP000030635"/>
    </source>
</evidence>
<dbReference type="RefSeq" id="WP_039315275.1">
    <property type="nucleotide sequence ID" value="NZ_CP006905.1"/>
</dbReference>
<dbReference type="HOGENOM" id="CLU_703465_0_0_9"/>
<gene>
    <name evidence="1" type="ORF">U729_2385</name>
</gene>
<proteinExistence type="predicted"/>
<dbReference type="AlphaFoldDB" id="A0A0A7FXG0"/>
<sequence length="400" mass="47932">MGKELVYEYKDKFLISSKKIDKESLKSLLDYRIKIDSFVLRNYFLENIEEDIINIEGSYDLIESFKKIDERVVKVDIIERLGNIKYIGKSEETGNIVFNIDGKYMAECIYNARNDFFQGLFEIDKFLNFCFKTRLDDLISYNIKYLMEEFPDKERQYRLIKERDRWCIRSVTSSKKYKNYDNKLVLYMSLYILNKLNLDKNIEFNVSKYYISDSNMRLFFEEKKEYNLDENNVLKFGLLIKNSEIKNESFTAYLYYKITNKSNKDEGFIGIHDFKEKLFSVKHNISESSLITKFNNILNIEKYKDEVLHYAKDIINADELTDIILDRIINEIVKVKNKFASNTKDEIKRLKDYEFAERSIKLMDALNKINSLELDIDEKIYLQYIYDKAITDTLRGKRRK</sequence>
<dbReference type="KEGG" id="cbv:U729_2385"/>
<keyword evidence="2" id="KW-1185">Reference proteome</keyword>
<dbReference type="Proteomes" id="UP000030635">
    <property type="component" value="Chromosome"/>
</dbReference>
<reference evidence="1 2" key="1">
    <citation type="journal article" date="2015" name="Infect. Genet. Evol.">
        <title>Genomic sequences of six botulinum neurotoxin-producing strains representing three clostridial species illustrate the mobility and diversity of botulinum neurotoxin genes.</title>
        <authorList>
            <person name="Smith T.J."/>
            <person name="Hill K.K."/>
            <person name="Xie G."/>
            <person name="Foley B.T."/>
            <person name="Williamson C.H."/>
            <person name="Foster J.T."/>
            <person name="Johnson S.L."/>
            <person name="Chertkov O."/>
            <person name="Teshima H."/>
            <person name="Gibbons H.S."/>
            <person name="Johnsky L.A."/>
            <person name="Karavis M.A."/>
            <person name="Smith L.A."/>
        </authorList>
    </citation>
    <scope>NUCLEOTIDE SEQUENCE [LARGE SCALE GENOMIC DNA]</scope>
    <source>
        <strain evidence="1 2">Sullivan</strain>
    </source>
</reference>
<dbReference type="OrthoDB" id="2816270at2"/>
<name>A0A0A7FXG0_9CLOT</name>
<accession>A0A0A7FXG0</accession>
<dbReference type="EMBL" id="CP006905">
    <property type="protein sequence ID" value="AIY83536.1"/>
    <property type="molecule type" value="Genomic_DNA"/>
</dbReference>
<protein>
    <submittedName>
        <fullName evidence="1">Uncharacterized protein</fullName>
    </submittedName>
</protein>
<dbReference type="eggNOG" id="ENOG5033G5N">
    <property type="taxonomic scope" value="Bacteria"/>
</dbReference>
<evidence type="ECO:0000313" key="1">
    <source>
        <dbReference type="EMBL" id="AIY83536.1"/>
    </source>
</evidence>